<dbReference type="SMART" id="SM00479">
    <property type="entry name" value="EXOIII"/>
    <property type="match status" value="1"/>
</dbReference>
<dbReference type="RefSeq" id="XP_033775327.1">
    <property type="nucleotide sequence ID" value="XM_033919436.1"/>
</dbReference>
<evidence type="ECO:0000256" key="7">
    <source>
        <dbReference type="SAM" id="Coils"/>
    </source>
</evidence>
<dbReference type="InterPro" id="IPR034922">
    <property type="entry name" value="REX1-like_exo"/>
</dbReference>
<dbReference type="InterPro" id="IPR012337">
    <property type="entry name" value="RNaseH-like_sf"/>
</dbReference>
<protein>
    <submittedName>
        <fullName evidence="11">RNA exonuclease 1 homolog isoform X1</fullName>
    </submittedName>
</protein>
<evidence type="ECO:0000256" key="5">
    <source>
        <dbReference type="ARBA" id="ARBA00022839"/>
    </source>
</evidence>
<dbReference type="PANTHER" id="PTHR12801">
    <property type="entry name" value="RNA EXONUCLEASE REXO1 / RECO3 FAMILY MEMBER-RELATED"/>
    <property type="match status" value="1"/>
</dbReference>
<dbReference type="InParanoid" id="A0A6P8NHH2"/>
<dbReference type="CDD" id="cd06145">
    <property type="entry name" value="REX1_like"/>
    <property type="match status" value="1"/>
</dbReference>
<feature type="region of interest" description="Disordered" evidence="8">
    <location>
        <begin position="122"/>
        <end position="143"/>
    </location>
</feature>
<keyword evidence="10" id="KW-1185">Reference proteome</keyword>
<comment type="subcellular location">
    <subcellularLocation>
        <location evidence="1">Nucleus</location>
    </subcellularLocation>
</comment>
<dbReference type="InterPro" id="IPR047021">
    <property type="entry name" value="REXO1/3/4-like"/>
</dbReference>
<comment type="similarity">
    <text evidence="2">Belongs to the REXO1/REXO3 family.</text>
</comment>
<evidence type="ECO:0000256" key="8">
    <source>
        <dbReference type="SAM" id="MobiDB-lite"/>
    </source>
</evidence>
<dbReference type="GO" id="GO:0004527">
    <property type="term" value="F:exonuclease activity"/>
    <property type="evidence" value="ECO:0007669"/>
    <property type="project" value="UniProtKB-KW"/>
</dbReference>
<reference evidence="11" key="1">
    <citation type="submission" date="2025-08" db="UniProtKB">
        <authorList>
            <consortium name="RefSeq"/>
        </authorList>
    </citation>
    <scope>IDENTIFICATION</scope>
</reference>
<feature type="coiled-coil region" evidence="7">
    <location>
        <begin position="70"/>
        <end position="104"/>
    </location>
</feature>
<name>A0A6P8NHH2_GEOSA</name>
<feature type="compositionally biased region" description="Basic and acidic residues" evidence="8">
    <location>
        <begin position="122"/>
        <end position="131"/>
    </location>
</feature>
<dbReference type="InterPro" id="IPR036397">
    <property type="entry name" value="RNaseH_sf"/>
</dbReference>
<dbReference type="AlphaFoldDB" id="A0A6P8NHH2"/>
<evidence type="ECO:0000256" key="2">
    <source>
        <dbReference type="ARBA" id="ARBA00006357"/>
    </source>
</evidence>
<dbReference type="InterPro" id="IPR031736">
    <property type="entry name" value="REXO1-like_dom"/>
</dbReference>
<dbReference type="Pfam" id="PF15870">
    <property type="entry name" value="EloA-BP1"/>
    <property type="match status" value="1"/>
</dbReference>
<accession>A0A6P8NHH2</accession>
<keyword evidence="6" id="KW-0539">Nucleus</keyword>
<dbReference type="InterPro" id="IPR013520">
    <property type="entry name" value="Ribonucl_H"/>
</dbReference>
<evidence type="ECO:0000313" key="11">
    <source>
        <dbReference type="RefSeq" id="XP_033775327.1"/>
    </source>
</evidence>
<feature type="domain" description="Exonuclease" evidence="9">
    <location>
        <begin position="1021"/>
        <end position="1180"/>
    </location>
</feature>
<evidence type="ECO:0000256" key="3">
    <source>
        <dbReference type="ARBA" id="ARBA00022722"/>
    </source>
</evidence>
<evidence type="ECO:0000256" key="1">
    <source>
        <dbReference type="ARBA" id="ARBA00004123"/>
    </source>
</evidence>
<evidence type="ECO:0000259" key="9">
    <source>
        <dbReference type="SMART" id="SM00479"/>
    </source>
</evidence>
<evidence type="ECO:0000256" key="6">
    <source>
        <dbReference type="ARBA" id="ARBA00023242"/>
    </source>
</evidence>
<dbReference type="SUPFAM" id="SSF53098">
    <property type="entry name" value="Ribonuclease H-like"/>
    <property type="match status" value="1"/>
</dbReference>
<evidence type="ECO:0000313" key="10">
    <source>
        <dbReference type="Proteomes" id="UP000515159"/>
    </source>
</evidence>
<dbReference type="GO" id="GO:0003676">
    <property type="term" value="F:nucleic acid binding"/>
    <property type="evidence" value="ECO:0007669"/>
    <property type="project" value="InterPro"/>
</dbReference>
<organism evidence="10 11">
    <name type="scientific">Geotrypetes seraphini</name>
    <name type="common">Gaboon caecilian</name>
    <name type="synonym">Caecilia seraphini</name>
    <dbReference type="NCBI Taxonomy" id="260995"/>
    <lineage>
        <taxon>Eukaryota</taxon>
        <taxon>Metazoa</taxon>
        <taxon>Chordata</taxon>
        <taxon>Craniata</taxon>
        <taxon>Vertebrata</taxon>
        <taxon>Euteleostomi</taxon>
        <taxon>Amphibia</taxon>
        <taxon>Gymnophiona</taxon>
        <taxon>Geotrypetes</taxon>
    </lineage>
</organism>
<dbReference type="PANTHER" id="PTHR12801:SF152">
    <property type="entry name" value="EXONUCLEASE DOMAIN-CONTAINING PROTEIN"/>
    <property type="match status" value="1"/>
</dbReference>
<dbReference type="GO" id="GO:0005634">
    <property type="term" value="C:nucleus"/>
    <property type="evidence" value="ECO:0007669"/>
    <property type="project" value="UniProtKB-SubCell"/>
</dbReference>
<keyword evidence="3" id="KW-0540">Nuclease</keyword>
<feature type="region of interest" description="Disordered" evidence="8">
    <location>
        <begin position="477"/>
        <end position="500"/>
    </location>
</feature>
<keyword evidence="4" id="KW-0378">Hydrolase</keyword>
<feature type="region of interest" description="Disordered" evidence="8">
    <location>
        <begin position="193"/>
        <end position="212"/>
    </location>
</feature>
<dbReference type="OrthoDB" id="206335at2759"/>
<dbReference type="Proteomes" id="UP000515159">
    <property type="component" value="Chromosome 1"/>
</dbReference>
<proteinExistence type="inferred from homology"/>
<dbReference type="KEGG" id="gsh:117347916"/>
<evidence type="ECO:0000256" key="4">
    <source>
        <dbReference type="ARBA" id="ARBA00022801"/>
    </source>
</evidence>
<dbReference type="GeneID" id="117347916"/>
<sequence length="1183" mass="132454">MCLCMLRPAGYFRDIPCPFDQAAPGGCLRPHCQYKHSRGDWREPRPLVVAAATTAACPSLVSSTRRTLELERINKEIEAVKTEMEENQKKLVQYKQEAKNDENINIGTNLIDINGNHPCCADEQHIGDSKGSHNATSSSSRKVLHSVSSEKYVVDHRCPATDLEYDPILNYSADLLNSFTKKEAENKLKPKRFKISGHENGGSSKCKRSRTASPVRLEINLQESDDDTLVIDVPPLKPMSKKPRIKKNTDWNRREKECHLVHEENPPNNNLLKESMKVIETSKIEKNIASGPNDSNDLNKTVAVQKQQNMPLMQNIYLSAVTEMNTFNESDVNLDNTKYSSIPKMSNICLAQKDKGQLVHEENPPNNNSLNESIKVIETSKIEKNIASGPNDNDLNKTVAVQKQQNMPLMQNIYLSDVTKTNTFNESGDNLDNTKYSSIPKMSNICLAQKDKCENDEQKCAQSESIQTDLQQAKTGHKNFCNSKRPKINAHRDSSKEGMSQMHADFKVRDLEKVKGMSGSKKATILDSTHLNETTSLVDQLSFFNSVPCETEVTHSLYNKDGNGALCTKVKENEIIVLDSSSGDCTDVSDHDAEESDSDDPMEECLRIFNEFAESELQKEELPKQVPVEEHIEMDVSDSKTMDKISGQKKRIAHPAKCNVKSNREILVPFKVSAPHQIFNSRILQAQQQAVQITAAVKSGQAFVAATSMQHMSGFPATGPHYEPEIAVCINLLDIQPAVSSGNHSYGVFQGHSIAAVTCRPNIPLRKTIQMPPPKVVTRRRPSVIPEIGSKVPHDTRQRYVNFFVEESLKTCSTVEEAFDKALSEEKAIYDRCGSKNMYLNIAVNTLKKLRDQGNLSSDYLQLAGRENNTRSRKQDEKNDVTGVIFYKLIKVYALSEEQLEENGYPRINPNKPGSAIICTGVTKNFLSDGLRRICCRCGETYSVTSKGKHVRKEECNYHSGRVLRHKVPGGVETRYSCCEAVVGTPGCQVAKLHVHDGQKENLDGFMKTFMKQLPSDGNPGVFAVDCEMCYTTQGLELTRVTVVDSSLQIVYDTFVKPANEIIDYNTRFSGVTEDDLKNITTSIRDVQAILLNMFSAESILIGHSLENDLYALKLIHDNVVDTSVVFPHRLGLPNKRALRNLIADYLRRIVQDDVGGHNCVEDARACMELMIWKVKEDTKGRR</sequence>
<keyword evidence="7" id="KW-0175">Coiled coil</keyword>
<dbReference type="Gene3D" id="3.30.420.10">
    <property type="entry name" value="Ribonuclease H-like superfamily/Ribonuclease H"/>
    <property type="match status" value="1"/>
</dbReference>
<gene>
    <name evidence="11" type="primary">LOC117347916</name>
</gene>
<keyword evidence="5 11" id="KW-0269">Exonuclease</keyword>
<dbReference type="FunFam" id="3.30.420.10:FF:000021">
    <property type="entry name" value="RNA exonuclease 1 homolog"/>
    <property type="match status" value="1"/>
</dbReference>